<name>A0AAI7ZH68_XANAC</name>
<dbReference type="EMBL" id="AE008923">
    <property type="protein sequence ID" value="AAM37955.1"/>
    <property type="molecule type" value="Genomic_DNA"/>
</dbReference>
<accession>A0AAI7ZH68</accession>
<protein>
    <submittedName>
        <fullName evidence="2">Glycosyltransferase</fullName>
    </submittedName>
</protein>
<evidence type="ECO:0000259" key="1">
    <source>
        <dbReference type="Pfam" id="PF00535"/>
    </source>
</evidence>
<dbReference type="Pfam" id="PF00535">
    <property type="entry name" value="Glycos_transf_2"/>
    <property type="match status" value="1"/>
</dbReference>
<dbReference type="Gene3D" id="3.40.50.2000">
    <property type="entry name" value="Glycogen Phosphorylase B"/>
    <property type="match status" value="1"/>
</dbReference>
<proteinExistence type="predicted"/>
<evidence type="ECO:0000313" key="2">
    <source>
        <dbReference type="EMBL" id="AAM37955.1"/>
    </source>
</evidence>
<dbReference type="Gene3D" id="3.90.550.10">
    <property type="entry name" value="Spore Coat Polysaccharide Biosynthesis Protein SpsA, Chain A"/>
    <property type="match status" value="1"/>
</dbReference>
<dbReference type="CDD" id="cd03801">
    <property type="entry name" value="GT4_PimA-like"/>
    <property type="match status" value="1"/>
</dbReference>
<dbReference type="CDD" id="cd04186">
    <property type="entry name" value="GT_2_like_c"/>
    <property type="match status" value="1"/>
</dbReference>
<dbReference type="AlphaFoldDB" id="A0AAI7ZH68"/>
<dbReference type="SUPFAM" id="SSF53756">
    <property type="entry name" value="UDP-Glycosyltransferase/glycogen phosphorylase"/>
    <property type="match status" value="1"/>
</dbReference>
<gene>
    <name evidence="2" type="ordered locus">XAC3110</name>
</gene>
<dbReference type="InterPro" id="IPR001173">
    <property type="entry name" value="Glyco_trans_2-like"/>
</dbReference>
<dbReference type="KEGG" id="xac:XAC3110"/>
<dbReference type="PANTHER" id="PTHR43179">
    <property type="entry name" value="RHAMNOSYLTRANSFERASE WBBL"/>
    <property type="match status" value="1"/>
</dbReference>
<sequence length="732" mass="80458">MARTLRWQMQRLPRPSLCSPRFTAPPRWSSNAMSMSLADARYLFNRVLGLIHRSVASMRTRGWRATWQRIRVHTQAPPVAVGTPLWLPQAAPFAAFALPHSPTPRVTVVIPVYNHIAHTLACLRALAAHPPLLSVEIIVVDDGSSDATAEQLPQIAGLHYHLRASNGGFIAACNDGIALARGDFVVLLNNDTIPQPGWLDRLIDTFAQHPGAGLVGAQLVYPDGRLQESGGVVFGDGSAWSYGRFESSEDPRYAYVRAMDYCSGAAIALPRALLHTLGGLDRRYMPAYYEDTDLAFAVRAAGYQVLVQPASVVVHDEGTSNGTDTRTGVKAYQVRNQSVFAEKWQQPLKTQLPAGTVPGPALLHRHQRQVLILDECVPQPDRDSGSLRQFNLIRLLREEGAHVVFVPTRREHAGRHTQALQQLGVEVWYAPFLEGIGSWLRSHGARFAVVLLVRHHVAHACLPLLRQYARQARTLFDTVDLHYLRERRGAELAGDANLLRSAERTRVRELEIMAATDVTLLVSAAEQAQLRADAPHIRTALLSNLHEVAGSGHSFAQRRDLVFVGGFRHPPNVDAVQWFISDIFPQVRAQLPEVVFHCIGADLPDALRLLADECPGVQLHGHVPDLVPFMDSARIAVAPLRFGAGVKGKINLSMAHGQPVVGTTCAVEGMHLRDGEDVCVADDADAFAAAIVRLYRDATLWQRLADNGLRNVAEHFSLDAARATVRELFIAG</sequence>
<dbReference type="InterPro" id="IPR029044">
    <property type="entry name" value="Nucleotide-diphossugar_trans"/>
</dbReference>
<organism evidence="2 3">
    <name type="scientific">Xanthomonas axonopodis pv. citri (strain 306)</name>
    <dbReference type="NCBI Taxonomy" id="190486"/>
    <lineage>
        <taxon>Bacteria</taxon>
        <taxon>Pseudomonadati</taxon>
        <taxon>Pseudomonadota</taxon>
        <taxon>Gammaproteobacteria</taxon>
        <taxon>Lysobacterales</taxon>
        <taxon>Lysobacteraceae</taxon>
        <taxon>Xanthomonas</taxon>
    </lineage>
</organism>
<dbReference type="PANTHER" id="PTHR43179:SF7">
    <property type="entry name" value="RHAMNOSYLTRANSFERASE WBBL"/>
    <property type="match status" value="1"/>
</dbReference>
<dbReference type="Proteomes" id="UP000000576">
    <property type="component" value="Chromosome"/>
</dbReference>
<feature type="domain" description="Glycosyltransferase 2-like" evidence="1">
    <location>
        <begin position="107"/>
        <end position="229"/>
    </location>
</feature>
<reference evidence="2 3" key="1">
    <citation type="journal article" date="2002" name="Nature">
        <title>Comparison of the genomes of two Xanthomonas pathogens with differing host specificities.</title>
        <authorList>
            <person name="da Silva A.C."/>
            <person name="Ferro J.A."/>
            <person name="Reinach F.C."/>
            <person name="Farah C.S."/>
            <person name="Furlan L.R."/>
            <person name="Quaggio R.B."/>
            <person name="Monteiro-Vitorello C.B."/>
            <person name="Van Sluys M.A."/>
            <person name="Almeida N.F."/>
            <person name="Alves L.M."/>
            <person name="do Amaral A.M."/>
            <person name="Bertolini M.C."/>
            <person name="Camargo L.E."/>
            <person name="Camarotte G."/>
            <person name="Cannavan F."/>
            <person name="Cardozo J."/>
            <person name="Chambergo F."/>
            <person name="Ciapina L.P."/>
            <person name="Cicarelli R.M."/>
            <person name="Coutinho L.L."/>
            <person name="Cursino-Santos J.R."/>
            <person name="El-Dorry H."/>
            <person name="Faria J.B."/>
            <person name="Ferreira A.J."/>
            <person name="Ferreira R.C."/>
            <person name="Ferro M.I."/>
            <person name="Formighieri E.F."/>
            <person name="Franco M.C."/>
            <person name="Greggio C.C."/>
            <person name="Gruber A."/>
            <person name="Katsuyama A.M."/>
            <person name="Kishi L.T."/>
            <person name="Leite R.P."/>
            <person name="Lemos E.G."/>
            <person name="Lemos M.V."/>
            <person name="Locali E.C."/>
            <person name="Machado M.A."/>
            <person name="Madeira A.M."/>
            <person name="Martinez-Rossi N.M."/>
            <person name="Martins E.C."/>
            <person name="Meidanis J."/>
            <person name="Menck C.F."/>
            <person name="Miyaki C.Y."/>
            <person name="Moon D.H."/>
            <person name="Moreira L.M."/>
            <person name="Novo M.T."/>
            <person name="Okura V.K."/>
            <person name="Oliveira M.C."/>
            <person name="Oliveira V.R."/>
            <person name="Pereira H.A."/>
            <person name="Rossi A."/>
            <person name="Sena J.A."/>
            <person name="Silva C."/>
            <person name="de Souza R.F."/>
            <person name="Spinola L.A."/>
            <person name="Takita M.A."/>
            <person name="Tamura R.E."/>
            <person name="Teixeira E.C."/>
            <person name="Tezza R.I."/>
            <person name="Trindade dos Santos M."/>
            <person name="Truffi D."/>
            <person name="Tsai S.M."/>
            <person name="White F.F."/>
            <person name="Setubal J.C."/>
            <person name="Kitajima J.P."/>
        </authorList>
    </citation>
    <scope>NUCLEOTIDE SEQUENCE [LARGE SCALE GENOMIC DNA]</scope>
    <source>
        <strain evidence="2 3">306</strain>
    </source>
</reference>
<evidence type="ECO:0000313" key="3">
    <source>
        <dbReference type="Proteomes" id="UP000000576"/>
    </source>
</evidence>
<dbReference type="Pfam" id="PF13692">
    <property type="entry name" value="Glyco_trans_1_4"/>
    <property type="match status" value="1"/>
</dbReference>
<dbReference type="SUPFAM" id="SSF53448">
    <property type="entry name" value="Nucleotide-diphospho-sugar transferases"/>
    <property type="match status" value="1"/>
</dbReference>